<accession>A0ABR2ISX3</accession>
<keyword evidence="1" id="KW-0040">ANK repeat</keyword>
<evidence type="ECO:0000313" key="5">
    <source>
        <dbReference type="Proteomes" id="UP001390339"/>
    </source>
</evidence>
<evidence type="ECO:0000313" key="4">
    <source>
        <dbReference type="EMBL" id="KAK8867608.1"/>
    </source>
</evidence>
<dbReference type="InterPro" id="IPR002110">
    <property type="entry name" value="Ankyrin_rpt"/>
</dbReference>
<gene>
    <name evidence="4" type="ORF">PGQ11_006186</name>
</gene>
<dbReference type="PROSITE" id="PS50088">
    <property type="entry name" value="ANK_REPEAT"/>
    <property type="match status" value="1"/>
</dbReference>
<dbReference type="InterPro" id="IPR036770">
    <property type="entry name" value="Ankyrin_rpt-contain_sf"/>
</dbReference>
<dbReference type="Gene3D" id="1.25.40.20">
    <property type="entry name" value="Ankyrin repeat-containing domain"/>
    <property type="match status" value="1"/>
</dbReference>
<dbReference type="Proteomes" id="UP001390339">
    <property type="component" value="Unassembled WGS sequence"/>
</dbReference>
<keyword evidence="5" id="KW-1185">Reference proteome</keyword>
<evidence type="ECO:0000256" key="2">
    <source>
        <dbReference type="SAM" id="MobiDB-lite"/>
    </source>
</evidence>
<evidence type="ECO:0000256" key="1">
    <source>
        <dbReference type="PROSITE-ProRule" id="PRU00023"/>
    </source>
</evidence>
<proteinExistence type="predicted"/>
<dbReference type="EMBL" id="JAPCWZ010000004">
    <property type="protein sequence ID" value="KAK8867608.1"/>
    <property type="molecule type" value="Genomic_DNA"/>
</dbReference>
<sequence>MATNVQDNIFLCSIPQELLDAIVQYLQIGHMRNLALTCKNLHKGVIPSLYDPDDDLNVALALQHAACQGNFDTLDRLLEFARDNHSEVVNRPALDDGPGFPFGLTQGSLMWLSTTPLVLAVTSGQPAMAKKLLDTGADANGNGSARTVLSTGKQLRPINWVLDQMTKVTDANMQQQWKEILELLLQKGASVYPSTSIEISAIGQSIHHKIPLEITRILVDHCKPDHDQLKARFMYELGNAEKLSAHVLAVRELPFDQTSDFTTNWKRLEILHRTTVTEEQIPYARLGSSSSFRVIFDQTLSYHRHDPLGRTSLTRNNTEETGTKKHVAST</sequence>
<dbReference type="PROSITE" id="PS50181">
    <property type="entry name" value="FBOX"/>
    <property type="match status" value="1"/>
</dbReference>
<dbReference type="InterPro" id="IPR001810">
    <property type="entry name" value="F-box_dom"/>
</dbReference>
<organism evidence="4 5">
    <name type="scientific">Apiospora arundinis</name>
    <dbReference type="NCBI Taxonomy" id="335852"/>
    <lineage>
        <taxon>Eukaryota</taxon>
        <taxon>Fungi</taxon>
        <taxon>Dikarya</taxon>
        <taxon>Ascomycota</taxon>
        <taxon>Pezizomycotina</taxon>
        <taxon>Sordariomycetes</taxon>
        <taxon>Xylariomycetidae</taxon>
        <taxon>Amphisphaeriales</taxon>
        <taxon>Apiosporaceae</taxon>
        <taxon>Apiospora</taxon>
    </lineage>
</organism>
<feature type="domain" description="F-box" evidence="3">
    <location>
        <begin position="8"/>
        <end position="60"/>
    </location>
</feature>
<feature type="region of interest" description="Disordered" evidence="2">
    <location>
        <begin position="307"/>
        <end position="330"/>
    </location>
</feature>
<dbReference type="SUPFAM" id="SSF48403">
    <property type="entry name" value="Ankyrin repeat"/>
    <property type="match status" value="1"/>
</dbReference>
<feature type="repeat" description="ANK" evidence="1">
    <location>
        <begin position="112"/>
        <end position="144"/>
    </location>
</feature>
<protein>
    <recommendedName>
        <fullName evidence="3">F-box domain-containing protein</fullName>
    </recommendedName>
</protein>
<comment type="caution">
    <text evidence="4">The sequence shown here is derived from an EMBL/GenBank/DDBJ whole genome shotgun (WGS) entry which is preliminary data.</text>
</comment>
<evidence type="ECO:0000259" key="3">
    <source>
        <dbReference type="PROSITE" id="PS50181"/>
    </source>
</evidence>
<dbReference type="PROSITE" id="PS50297">
    <property type="entry name" value="ANK_REP_REGION"/>
    <property type="match status" value="1"/>
</dbReference>
<reference evidence="4 5" key="1">
    <citation type="journal article" date="2024" name="IMA Fungus">
        <title>Apiospora arundinis, a panoply of carbohydrate-active enzymes and secondary metabolites.</title>
        <authorList>
            <person name="Sorensen T."/>
            <person name="Petersen C."/>
            <person name="Muurmann A.T."/>
            <person name="Christiansen J.V."/>
            <person name="Brundto M.L."/>
            <person name="Overgaard C.K."/>
            <person name="Boysen A.T."/>
            <person name="Wollenberg R.D."/>
            <person name="Larsen T.O."/>
            <person name="Sorensen J.L."/>
            <person name="Nielsen K.L."/>
            <person name="Sondergaard T.E."/>
        </authorList>
    </citation>
    <scope>NUCLEOTIDE SEQUENCE [LARGE SCALE GENOMIC DNA]</scope>
    <source>
        <strain evidence="4 5">AAU 773</strain>
    </source>
</reference>
<name>A0ABR2ISX3_9PEZI</name>